<dbReference type="Gene3D" id="1.10.460.10">
    <property type="entry name" value="Topoisomerase I, domain 2"/>
    <property type="match status" value="1"/>
</dbReference>
<keyword evidence="4" id="KW-0507">mRNA processing</keyword>
<dbReference type="Proteomes" id="UP000054007">
    <property type="component" value="Unassembled WGS sequence"/>
</dbReference>
<organism evidence="18 19">
    <name type="scientific">Cylindrobasidium torrendii FP15055 ss-10</name>
    <dbReference type="NCBI Taxonomy" id="1314674"/>
    <lineage>
        <taxon>Eukaryota</taxon>
        <taxon>Fungi</taxon>
        <taxon>Dikarya</taxon>
        <taxon>Basidiomycota</taxon>
        <taxon>Agaricomycotina</taxon>
        <taxon>Agaricomycetes</taxon>
        <taxon>Agaricomycetidae</taxon>
        <taxon>Agaricales</taxon>
        <taxon>Marasmiineae</taxon>
        <taxon>Physalacriaceae</taxon>
        <taxon>Cylindrobasidium</taxon>
    </lineage>
</organism>
<evidence type="ECO:0000313" key="18">
    <source>
        <dbReference type="EMBL" id="KIY74081.1"/>
    </source>
</evidence>
<evidence type="ECO:0000259" key="17">
    <source>
        <dbReference type="PROSITE" id="PS52039"/>
    </source>
</evidence>
<feature type="compositionally biased region" description="Basic residues" evidence="13">
    <location>
        <begin position="1025"/>
        <end position="1044"/>
    </location>
</feature>
<evidence type="ECO:0000256" key="11">
    <source>
        <dbReference type="PROSITE-ProRule" id="PRU00047"/>
    </source>
</evidence>
<dbReference type="EC" id="5.6.2.1" evidence="3 12"/>
<feature type="compositionally biased region" description="Gly residues" evidence="13">
    <location>
        <begin position="1005"/>
        <end position="1024"/>
    </location>
</feature>
<reference evidence="18 19" key="1">
    <citation type="journal article" date="2015" name="Fungal Genet. Biol.">
        <title>Evolution of novel wood decay mechanisms in Agaricales revealed by the genome sequences of Fistulina hepatica and Cylindrobasidium torrendii.</title>
        <authorList>
            <person name="Floudas D."/>
            <person name="Held B.W."/>
            <person name="Riley R."/>
            <person name="Nagy L.G."/>
            <person name="Koehler G."/>
            <person name="Ransdell A.S."/>
            <person name="Younus H."/>
            <person name="Chow J."/>
            <person name="Chiniquy J."/>
            <person name="Lipzen A."/>
            <person name="Tritt A."/>
            <person name="Sun H."/>
            <person name="Haridas S."/>
            <person name="LaButti K."/>
            <person name="Ohm R.A."/>
            <person name="Kues U."/>
            <person name="Blanchette R.A."/>
            <person name="Grigoriev I.V."/>
            <person name="Minto R.E."/>
            <person name="Hibbett D.S."/>
        </authorList>
    </citation>
    <scope>NUCLEOTIDE SEQUENCE [LARGE SCALE GENOMIC DNA]</scope>
    <source>
        <strain evidence="18 19">FP15055 ss-10</strain>
    </source>
</reference>
<dbReference type="Pfam" id="PF01751">
    <property type="entry name" value="Toprim"/>
    <property type="match status" value="1"/>
</dbReference>
<evidence type="ECO:0000256" key="4">
    <source>
        <dbReference type="ARBA" id="ARBA00022664"/>
    </source>
</evidence>
<dbReference type="GO" id="GO:0003917">
    <property type="term" value="F:DNA topoisomerase type I (single strand cut, ATP-independent) activity"/>
    <property type="evidence" value="ECO:0007669"/>
    <property type="project" value="UniProtKB-EC"/>
</dbReference>
<evidence type="ECO:0000256" key="2">
    <source>
        <dbReference type="ARBA" id="ARBA00009446"/>
    </source>
</evidence>
<evidence type="ECO:0000256" key="5">
    <source>
        <dbReference type="ARBA" id="ARBA00022723"/>
    </source>
</evidence>
<feature type="domain" description="Toprim" evidence="15">
    <location>
        <begin position="2"/>
        <end position="144"/>
    </location>
</feature>
<dbReference type="InterPro" id="IPR013497">
    <property type="entry name" value="Topo_IA_cen"/>
</dbReference>
<proteinExistence type="inferred from homology"/>
<keyword evidence="5" id="KW-0479">Metal-binding</keyword>
<dbReference type="CDD" id="cd03362">
    <property type="entry name" value="TOPRIM_TopoIA_TopoIII"/>
    <property type="match status" value="1"/>
</dbReference>
<protein>
    <recommendedName>
        <fullName evidence="3 12">DNA topoisomerase</fullName>
        <ecNumber evidence="3 12">5.6.2.1</ecNumber>
    </recommendedName>
</protein>
<dbReference type="PRINTS" id="PR00417">
    <property type="entry name" value="PRTPISMRASEI"/>
</dbReference>
<feature type="region of interest" description="Disordered" evidence="13">
    <location>
        <begin position="957"/>
        <end position="984"/>
    </location>
</feature>
<dbReference type="GO" id="GO:0008270">
    <property type="term" value="F:zinc ion binding"/>
    <property type="evidence" value="ECO:0007669"/>
    <property type="project" value="UniProtKB-KW"/>
</dbReference>
<dbReference type="GO" id="GO:0006397">
    <property type="term" value="P:mRNA processing"/>
    <property type="evidence" value="ECO:0007669"/>
    <property type="project" value="UniProtKB-KW"/>
</dbReference>
<dbReference type="InterPro" id="IPR003601">
    <property type="entry name" value="Topo_IA_2"/>
</dbReference>
<evidence type="ECO:0000259" key="15">
    <source>
        <dbReference type="PROSITE" id="PS50880"/>
    </source>
</evidence>
<feature type="compositionally biased region" description="Gly residues" evidence="13">
    <location>
        <begin position="960"/>
        <end position="970"/>
    </location>
</feature>
<dbReference type="InterPro" id="IPR003602">
    <property type="entry name" value="Topo_IA_DNA-bd_dom"/>
</dbReference>
<accession>A0A0D7BWQ8</accession>
<dbReference type="Gene3D" id="4.10.60.10">
    <property type="entry name" value="Zinc finger, CCHC-type"/>
    <property type="match status" value="2"/>
</dbReference>
<feature type="compositionally biased region" description="Gly residues" evidence="13">
    <location>
        <begin position="616"/>
        <end position="666"/>
    </location>
</feature>
<dbReference type="Pfam" id="PF01131">
    <property type="entry name" value="Topoisom_bac"/>
    <property type="match status" value="1"/>
</dbReference>
<feature type="domain" description="GRF-type" evidence="16">
    <location>
        <begin position="767"/>
        <end position="807"/>
    </location>
</feature>
<feature type="domain" description="Topo IA-type catalytic" evidence="17">
    <location>
        <begin position="162"/>
        <end position="593"/>
    </location>
</feature>
<dbReference type="SMART" id="SM00493">
    <property type="entry name" value="TOPRIM"/>
    <property type="match status" value="1"/>
</dbReference>
<evidence type="ECO:0000256" key="12">
    <source>
        <dbReference type="RuleBase" id="RU362092"/>
    </source>
</evidence>
<name>A0A0D7BWQ8_9AGAR</name>
<dbReference type="FunFam" id="3.40.50.140:FF:000005">
    <property type="entry name" value="DNA topoisomerase"/>
    <property type="match status" value="1"/>
</dbReference>
<feature type="domain" description="GRF-type" evidence="16">
    <location>
        <begin position="832"/>
        <end position="874"/>
    </location>
</feature>
<dbReference type="InterPro" id="IPR013826">
    <property type="entry name" value="Topo_IA_cen_sub3"/>
</dbReference>
<dbReference type="SUPFAM" id="SSF56712">
    <property type="entry name" value="Prokaryotic type I DNA topoisomerase"/>
    <property type="match status" value="1"/>
</dbReference>
<dbReference type="Gene3D" id="2.70.20.10">
    <property type="entry name" value="Topoisomerase I, domain 3"/>
    <property type="match status" value="1"/>
</dbReference>
<dbReference type="GO" id="GO:0003677">
    <property type="term" value="F:DNA binding"/>
    <property type="evidence" value="ECO:0007669"/>
    <property type="project" value="UniProtKB-KW"/>
</dbReference>
<feature type="compositionally biased region" description="Pro residues" evidence="13">
    <location>
        <begin position="736"/>
        <end position="753"/>
    </location>
</feature>
<comment type="function">
    <text evidence="12">Introduces a single-strand break via transesterification at a target site in duplex DNA. Releases the supercoiling and torsional tension of DNA introduced during the DNA replication and transcription by transiently cleaving and rejoining one strand of the DNA duplex. The scissile phosphodiester is attacked by the catalytic tyrosine of the enzyme, resulting in the formation of a DNA-(5'-phosphotyrosyl)-enzyme intermediate and the expulsion of a 3'-OH DNA strand.</text>
</comment>
<keyword evidence="6 11" id="KW-0863">Zinc-finger</keyword>
<dbReference type="GO" id="GO:0006265">
    <property type="term" value="P:DNA topological change"/>
    <property type="evidence" value="ECO:0007669"/>
    <property type="project" value="InterPro"/>
</dbReference>
<dbReference type="Gene3D" id="3.40.50.140">
    <property type="match status" value="1"/>
</dbReference>
<evidence type="ECO:0000256" key="6">
    <source>
        <dbReference type="ARBA" id="ARBA00022771"/>
    </source>
</evidence>
<dbReference type="InterPro" id="IPR013824">
    <property type="entry name" value="Topo_IA_cen_sub1"/>
</dbReference>
<dbReference type="SMART" id="SM00436">
    <property type="entry name" value="TOP1Bc"/>
    <property type="match status" value="1"/>
</dbReference>
<evidence type="ECO:0000259" key="16">
    <source>
        <dbReference type="PROSITE" id="PS51999"/>
    </source>
</evidence>
<feature type="region of interest" description="Disordered" evidence="13">
    <location>
        <begin position="1003"/>
        <end position="1058"/>
    </location>
</feature>
<dbReference type="InterPro" id="IPR010666">
    <property type="entry name" value="Znf_GRF"/>
</dbReference>
<feature type="region of interest" description="Disordered" evidence="13">
    <location>
        <begin position="612"/>
        <end position="765"/>
    </location>
</feature>
<evidence type="ECO:0000259" key="14">
    <source>
        <dbReference type="PROSITE" id="PS50158"/>
    </source>
</evidence>
<dbReference type="PANTHER" id="PTHR11390">
    <property type="entry name" value="PROKARYOTIC DNA TOPOISOMERASE"/>
    <property type="match status" value="1"/>
</dbReference>
<feature type="compositionally biased region" description="Acidic residues" evidence="13">
    <location>
        <begin position="700"/>
        <end position="717"/>
    </location>
</feature>
<dbReference type="EMBL" id="KN880432">
    <property type="protein sequence ID" value="KIY74081.1"/>
    <property type="molecule type" value="Genomic_DNA"/>
</dbReference>
<feature type="compositionally biased region" description="Gly residues" evidence="13">
    <location>
        <begin position="1049"/>
        <end position="1058"/>
    </location>
</feature>
<gene>
    <name evidence="18" type="ORF">CYLTODRAFT_416344</name>
</gene>
<feature type="compositionally biased region" description="Pro residues" evidence="13">
    <location>
        <begin position="667"/>
        <end position="682"/>
    </location>
</feature>
<evidence type="ECO:0000256" key="8">
    <source>
        <dbReference type="ARBA" id="ARBA00023029"/>
    </source>
</evidence>
<dbReference type="PROSITE" id="PS50880">
    <property type="entry name" value="TOPRIM"/>
    <property type="match status" value="1"/>
</dbReference>
<dbReference type="STRING" id="1314674.A0A0D7BWQ8"/>
<feature type="region of interest" description="Disordered" evidence="13">
    <location>
        <begin position="917"/>
        <end position="938"/>
    </location>
</feature>
<dbReference type="PANTHER" id="PTHR11390:SF21">
    <property type="entry name" value="DNA TOPOISOMERASE 3-ALPHA"/>
    <property type="match status" value="1"/>
</dbReference>
<feature type="domain" description="CCHC-type" evidence="14">
    <location>
        <begin position="989"/>
        <end position="1004"/>
    </location>
</feature>
<keyword evidence="10 12" id="KW-0413">Isomerase</keyword>
<dbReference type="GO" id="GO:0006310">
    <property type="term" value="P:DNA recombination"/>
    <property type="evidence" value="ECO:0007669"/>
    <property type="project" value="TreeGrafter"/>
</dbReference>
<dbReference type="GO" id="GO:0005634">
    <property type="term" value="C:nucleus"/>
    <property type="evidence" value="ECO:0007669"/>
    <property type="project" value="TreeGrafter"/>
</dbReference>
<dbReference type="OrthoDB" id="430051at2759"/>
<evidence type="ECO:0000256" key="9">
    <source>
        <dbReference type="ARBA" id="ARBA00023125"/>
    </source>
</evidence>
<dbReference type="GO" id="GO:0031422">
    <property type="term" value="C:RecQ family helicase-topoisomerase III complex"/>
    <property type="evidence" value="ECO:0007669"/>
    <property type="project" value="TreeGrafter"/>
</dbReference>
<dbReference type="FunFam" id="1.10.290.10:FF:000001">
    <property type="entry name" value="DNA topoisomerase"/>
    <property type="match status" value="1"/>
</dbReference>
<keyword evidence="19" id="KW-1185">Reference proteome</keyword>
<dbReference type="InterPro" id="IPR001878">
    <property type="entry name" value="Znf_CCHC"/>
</dbReference>
<dbReference type="PROSITE" id="PS51999">
    <property type="entry name" value="ZF_GRF"/>
    <property type="match status" value="2"/>
</dbReference>
<keyword evidence="9 12" id="KW-0238">DNA-binding</keyword>
<dbReference type="Gene3D" id="1.10.290.10">
    <property type="entry name" value="Topoisomerase I, domain 4"/>
    <property type="match status" value="1"/>
</dbReference>
<sequence length="1058" mass="113555">MRVLCVAEKPSISKSVTGILSGGRYTTRSTRSQYIKNYDFDYGPTNSHYTMTAVSGHLTSHDFFDTHRKWHSCDPYDLFDANVKVDTSEDSKAIEQNLFSEARKNDMLMIWTDCDREGEHIGSEIAAICRRAKPNIQVKRARFSAIIAEQIHRAAQRPVELDQRQADAVEARTILDLKIGAAFTRLQTLTLQNEIQRIRDDKQVLSYGPCQFPTLGFVVARYKEVAMFKPEKFWYIHLALTRQSASQGNEETTFIWRRGHLFGYDEAATLYEIVVETETATVTKVQKKETKKWKPLPLTTVELQKAGSRLLKLSPKKILDIAEKLYNNGFLSYPRTETDQFDPQFNFASLIEKQKADAAWGGFATNLENGQFEKPRKGKHDDKAHPPIHPTAHAGNLAGDEKRVYEFITRRFLACCSKDAKGWQTTVEVEYGGEEFYATGLTVTEKNYLVVYPYDKWSDNYIPDFQEGEEFQPSVCELRDGQTSKPNLLTEADLVSLMDKNGIGTDATIAQHIETIVNRNYVIEHYEGQTKYLLPSVLGIGLIEGYSQIGLQKSLDKPQLRRETERRMVQVCQGAVSKDAMMAESLEQYKQIFQIARGEFDRITRSVRTLLQRDGNAGGGGGGGGGGDGRPGGGGGANGPAQGGGGGAGGRGARGGGPGGGANGGGAPPPPAPPRPPASKPKAPPKPKAPARKPPPETIVIDDDEDDLFADFDDPFDDDVKMVTTPAPKKRTSTRAPPPPPPKPVSSAVPPPSRAKSSVTDGGEPMCKCNVTAVQRTVTKESASKGRQFWTCHENPGCGFFQWAEDSASGGGGTPSVPAKRSYSATAADRVCDCNEPATSRTVVKDGPNKGRVFWKCPNPEGATCKYFEWDDEPSRLKGGSVSTGGYGGGGGGGAKAGPSVKCYKCDGEGHWANSCPNADVGSSAKRTKSTGGGGGGGKSGGCFTCGEDGHWTNECPNGGRSGGSGGRSFGGNSSNTRNSSGGGGKGECFNCGSADHWSNACPNGPGGGGGDGGRASTRGGRGSSRGRGKGTRGGRGKRGKGPAKTKTGGYGAPEGFF</sequence>
<dbReference type="InterPro" id="IPR000380">
    <property type="entry name" value="Topo_IA"/>
</dbReference>
<feature type="compositionally biased region" description="Basic and acidic residues" evidence="13">
    <location>
        <begin position="371"/>
        <end position="385"/>
    </location>
</feature>
<evidence type="ECO:0000256" key="1">
    <source>
        <dbReference type="ARBA" id="ARBA00000213"/>
    </source>
</evidence>
<feature type="domain" description="CCHC-type" evidence="14">
    <location>
        <begin position="943"/>
        <end position="958"/>
    </location>
</feature>
<dbReference type="Pfam" id="PF00098">
    <property type="entry name" value="zf-CCHC"/>
    <property type="match status" value="3"/>
</dbReference>
<dbReference type="PROSITE" id="PS50158">
    <property type="entry name" value="ZF_CCHC"/>
    <property type="match status" value="3"/>
</dbReference>
<evidence type="ECO:0000256" key="10">
    <source>
        <dbReference type="ARBA" id="ARBA00023235"/>
    </source>
</evidence>
<evidence type="ECO:0000256" key="3">
    <source>
        <dbReference type="ARBA" id="ARBA00012891"/>
    </source>
</evidence>
<feature type="region of interest" description="Disordered" evidence="13">
    <location>
        <begin position="371"/>
        <end position="395"/>
    </location>
</feature>
<dbReference type="PROSITE" id="PS52039">
    <property type="entry name" value="TOPO_IA_2"/>
    <property type="match status" value="1"/>
</dbReference>
<keyword evidence="8 12" id="KW-0799">Topoisomerase</keyword>
<dbReference type="SMART" id="SM00343">
    <property type="entry name" value="ZnF_C2HC"/>
    <property type="match status" value="3"/>
</dbReference>
<dbReference type="InterPro" id="IPR013825">
    <property type="entry name" value="Topo_IA_cen_sub2"/>
</dbReference>
<dbReference type="InterPro" id="IPR036875">
    <property type="entry name" value="Znf_CCHC_sf"/>
</dbReference>
<dbReference type="SUPFAM" id="SSF57756">
    <property type="entry name" value="Retrovirus zinc finger-like domains"/>
    <property type="match status" value="3"/>
</dbReference>
<dbReference type="InterPro" id="IPR034144">
    <property type="entry name" value="TOPRIM_TopoIII"/>
</dbReference>
<dbReference type="InterPro" id="IPR006171">
    <property type="entry name" value="TOPRIM_dom"/>
</dbReference>
<comment type="catalytic activity">
    <reaction evidence="1 12">
        <text>ATP-independent breakage of single-stranded DNA, followed by passage and rejoining.</text>
        <dbReference type="EC" id="5.6.2.1"/>
    </reaction>
</comment>
<dbReference type="AlphaFoldDB" id="A0A0D7BWQ8"/>
<dbReference type="SMART" id="SM00437">
    <property type="entry name" value="TOP1Ac"/>
    <property type="match status" value="1"/>
</dbReference>
<evidence type="ECO:0000256" key="7">
    <source>
        <dbReference type="ARBA" id="ARBA00022833"/>
    </source>
</evidence>
<dbReference type="CDD" id="cd00186">
    <property type="entry name" value="TOP1Ac"/>
    <property type="match status" value="1"/>
</dbReference>
<feature type="compositionally biased region" description="Low complexity" evidence="13">
    <location>
        <begin position="971"/>
        <end position="980"/>
    </location>
</feature>
<evidence type="ECO:0000256" key="13">
    <source>
        <dbReference type="SAM" id="MobiDB-lite"/>
    </source>
</evidence>
<feature type="domain" description="CCHC-type" evidence="14">
    <location>
        <begin position="902"/>
        <end position="918"/>
    </location>
</feature>
<evidence type="ECO:0000313" key="19">
    <source>
        <dbReference type="Proteomes" id="UP000054007"/>
    </source>
</evidence>
<keyword evidence="7" id="KW-0862">Zinc</keyword>
<dbReference type="InterPro" id="IPR023405">
    <property type="entry name" value="Topo_IA_core_domain"/>
</dbReference>
<comment type="similarity">
    <text evidence="2 12">Belongs to the type IA topoisomerase family.</text>
</comment>
<dbReference type="Pfam" id="PF06839">
    <property type="entry name" value="Zn_ribbon_GRF"/>
    <property type="match status" value="2"/>
</dbReference>
<dbReference type="GO" id="GO:0006281">
    <property type="term" value="P:DNA repair"/>
    <property type="evidence" value="ECO:0007669"/>
    <property type="project" value="TreeGrafter"/>
</dbReference>